<proteinExistence type="predicted"/>
<dbReference type="Pfam" id="PF16011">
    <property type="entry name" value="CBM9_2"/>
    <property type="match status" value="1"/>
</dbReference>
<name>A0A1J4JWB1_9EUKA</name>
<dbReference type="GO" id="GO:0030246">
    <property type="term" value="F:carbohydrate binding"/>
    <property type="evidence" value="ECO:0007669"/>
    <property type="project" value="InterPro"/>
</dbReference>
<feature type="domain" description="Carbohydrate-binding" evidence="2">
    <location>
        <begin position="56"/>
        <end position="241"/>
    </location>
</feature>
<dbReference type="GO" id="GO:0016052">
    <property type="term" value="P:carbohydrate catabolic process"/>
    <property type="evidence" value="ECO:0007669"/>
    <property type="project" value="InterPro"/>
</dbReference>
<dbReference type="AlphaFoldDB" id="A0A1J4JWB1"/>
<comment type="caution">
    <text evidence="3">The sequence shown here is derived from an EMBL/GenBank/DDBJ whole genome shotgun (WGS) entry which is preliminary data.</text>
</comment>
<dbReference type="SUPFAM" id="SSF49344">
    <property type="entry name" value="CBD9-like"/>
    <property type="match status" value="1"/>
</dbReference>
<keyword evidence="1" id="KW-0812">Transmembrane</keyword>
<gene>
    <name evidence="3" type="ORF">TRFO_07370</name>
</gene>
<evidence type="ECO:0000256" key="1">
    <source>
        <dbReference type="SAM" id="Phobius"/>
    </source>
</evidence>
<evidence type="ECO:0000313" key="4">
    <source>
        <dbReference type="Proteomes" id="UP000179807"/>
    </source>
</evidence>
<reference evidence="3" key="1">
    <citation type="submission" date="2016-10" db="EMBL/GenBank/DDBJ databases">
        <authorList>
            <person name="Benchimol M."/>
            <person name="Almeida L.G."/>
            <person name="Vasconcelos A.T."/>
            <person name="Perreira-Neves A."/>
            <person name="Rosa I.A."/>
            <person name="Tasca T."/>
            <person name="Bogo M.R."/>
            <person name="de Souza W."/>
        </authorList>
    </citation>
    <scope>NUCLEOTIDE SEQUENCE [LARGE SCALE GENOMIC DNA]</scope>
    <source>
        <strain evidence="3">K</strain>
    </source>
</reference>
<organism evidence="3 4">
    <name type="scientific">Tritrichomonas foetus</name>
    <dbReference type="NCBI Taxonomy" id="1144522"/>
    <lineage>
        <taxon>Eukaryota</taxon>
        <taxon>Metamonada</taxon>
        <taxon>Parabasalia</taxon>
        <taxon>Tritrichomonadida</taxon>
        <taxon>Tritrichomonadidae</taxon>
        <taxon>Tritrichomonas</taxon>
    </lineage>
</organism>
<dbReference type="EMBL" id="MLAK01000893">
    <property type="protein sequence ID" value="OHT01814.1"/>
    <property type="molecule type" value="Genomic_DNA"/>
</dbReference>
<evidence type="ECO:0000313" key="3">
    <source>
        <dbReference type="EMBL" id="OHT01814.1"/>
    </source>
</evidence>
<dbReference type="Gene3D" id="2.60.40.1190">
    <property type="match status" value="1"/>
</dbReference>
<accession>A0A1J4JWB1</accession>
<keyword evidence="1" id="KW-0472">Membrane</keyword>
<dbReference type="InterPro" id="IPR010502">
    <property type="entry name" value="Carb-bd_dom_fam9"/>
</dbReference>
<feature type="transmembrane region" description="Helical" evidence="1">
    <location>
        <begin position="21"/>
        <end position="39"/>
    </location>
</feature>
<sequence length="242" mass="27919">MGFGSIIELFIQKVKTIYIQFYFTFFFSSISMTLLIPFISTLDQSNLQAASEALAQLEPNLIGNNNWADQYPETPKVQFRIAHNNKEIFLRFDVEEQYTLARVTEDNGEIWTDSTCEFFVSFDELGYYNLEMNCIGRCLIGFGKVLAEQVRGKTDKIVRLPSLGTEPFEEKVGDNKWTLVYAVPASVFWKHSITEFHGKKARANFYKCGDNLTKPHFLSWKPIKTPTPAFHVPEFFGQIEFE</sequence>
<dbReference type="CDD" id="cd09620">
    <property type="entry name" value="CBM9_like_3"/>
    <property type="match status" value="1"/>
</dbReference>
<dbReference type="GO" id="GO:0004553">
    <property type="term" value="F:hydrolase activity, hydrolyzing O-glycosyl compounds"/>
    <property type="evidence" value="ECO:0007669"/>
    <property type="project" value="InterPro"/>
</dbReference>
<protein>
    <recommendedName>
        <fullName evidence="2">Carbohydrate-binding domain-containing protein</fullName>
    </recommendedName>
</protein>
<dbReference type="VEuPathDB" id="TrichDB:TRFO_07370"/>
<keyword evidence="4" id="KW-1185">Reference proteome</keyword>
<evidence type="ECO:0000259" key="2">
    <source>
        <dbReference type="Pfam" id="PF16011"/>
    </source>
</evidence>
<dbReference type="RefSeq" id="XP_068354950.1">
    <property type="nucleotide sequence ID" value="XM_068493640.1"/>
</dbReference>
<dbReference type="GeneID" id="94828344"/>
<keyword evidence="1" id="KW-1133">Transmembrane helix</keyword>
<dbReference type="Proteomes" id="UP000179807">
    <property type="component" value="Unassembled WGS sequence"/>
</dbReference>